<evidence type="ECO:0000256" key="4">
    <source>
        <dbReference type="ARBA" id="ARBA00023136"/>
    </source>
</evidence>
<keyword evidence="8" id="KW-1185">Reference proteome</keyword>
<dbReference type="Proteomes" id="UP000252357">
    <property type="component" value="Unassembled WGS sequence"/>
</dbReference>
<dbReference type="GO" id="GO:0016020">
    <property type="term" value="C:membrane"/>
    <property type="evidence" value="ECO:0007669"/>
    <property type="project" value="UniProtKB-SubCell"/>
</dbReference>
<comment type="subcellular location">
    <subcellularLocation>
        <location evidence="1">Membrane</location>
    </subcellularLocation>
</comment>
<evidence type="ECO:0000256" key="3">
    <source>
        <dbReference type="ARBA" id="ARBA00022989"/>
    </source>
</evidence>
<evidence type="ECO:0000256" key="2">
    <source>
        <dbReference type="ARBA" id="ARBA00022692"/>
    </source>
</evidence>
<protein>
    <submittedName>
        <fullName evidence="7">DUF4149 domain-containing protein</fullName>
    </submittedName>
</protein>
<name>A0A368L858_9BURK</name>
<dbReference type="Pfam" id="PF13664">
    <property type="entry name" value="DUF4149"/>
    <property type="match status" value="1"/>
</dbReference>
<dbReference type="EMBL" id="QPGB01000001">
    <property type="protein sequence ID" value="RCS59888.1"/>
    <property type="molecule type" value="Genomic_DNA"/>
</dbReference>
<dbReference type="InterPro" id="IPR025423">
    <property type="entry name" value="TMEM205-like"/>
</dbReference>
<evidence type="ECO:0000313" key="7">
    <source>
        <dbReference type="EMBL" id="RCS59888.1"/>
    </source>
</evidence>
<feature type="transmembrane region" description="Helical" evidence="5">
    <location>
        <begin position="12"/>
        <end position="33"/>
    </location>
</feature>
<dbReference type="OrthoDB" id="5797290at2"/>
<gene>
    <name evidence="7" type="ORF">DU000_00720</name>
</gene>
<evidence type="ECO:0000256" key="5">
    <source>
        <dbReference type="SAM" id="Phobius"/>
    </source>
</evidence>
<accession>A0A368L858</accession>
<feature type="transmembrane region" description="Helical" evidence="5">
    <location>
        <begin position="45"/>
        <end position="66"/>
    </location>
</feature>
<feature type="transmembrane region" description="Helical" evidence="5">
    <location>
        <begin position="78"/>
        <end position="97"/>
    </location>
</feature>
<evidence type="ECO:0000256" key="1">
    <source>
        <dbReference type="ARBA" id="ARBA00004370"/>
    </source>
</evidence>
<keyword evidence="2 5" id="KW-0812">Transmembrane</keyword>
<organism evidence="7 8">
    <name type="scientific">Parvibium lacunae</name>
    <dbReference type="NCBI Taxonomy" id="1888893"/>
    <lineage>
        <taxon>Bacteria</taxon>
        <taxon>Pseudomonadati</taxon>
        <taxon>Pseudomonadota</taxon>
        <taxon>Betaproteobacteria</taxon>
        <taxon>Burkholderiales</taxon>
        <taxon>Alcaligenaceae</taxon>
        <taxon>Parvibium</taxon>
    </lineage>
</organism>
<dbReference type="AlphaFoldDB" id="A0A368L858"/>
<keyword evidence="4 5" id="KW-0472">Membrane</keyword>
<feature type="transmembrane region" description="Helical" evidence="5">
    <location>
        <begin position="128"/>
        <end position="149"/>
    </location>
</feature>
<proteinExistence type="predicted"/>
<keyword evidence="3 5" id="KW-1133">Transmembrane helix</keyword>
<evidence type="ECO:0000259" key="6">
    <source>
        <dbReference type="Pfam" id="PF13664"/>
    </source>
</evidence>
<evidence type="ECO:0000313" key="8">
    <source>
        <dbReference type="Proteomes" id="UP000252357"/>
    </source>
</evidence>
<feature type="domain" description="TMEM205-like" evidence="6">
    <location>
        <begin position="10"/>
        <end position="108"/>
    </location>
</feature>
<reference evidence="7 8" key="1">
    <citation type="journal article" date="2018" name="Int. J. Syst. Evol. Microbiol.">
        <title>Parvibium lacunae gen. nov., sp. nov., a new member of the family Alcaligenaceae isolated from a freshwater pond.</title>
        <authorList>
            <person name="Chen W.M."/>
            <person name="Xie P.B."/>
            <person name="Hsu M.Y."/>
            <person name="Sheu S.Y."/>
        </authorList>
    </citation>
    <scope>NUCLEOTIDE SEQUENCE [LARGE SCALE GENOMIC DNA]</scope>
    <source>
        <strain evidence="7 8">KMB9</strain>
    </source>
</reference>
<sequence>MHLQRLLQVAFVLWIGSLFTIGVIVAPILFATLPDRVLAGTLAGRFFYIEAWLSLGFGLFYTAYFWRVQPSVSRYPRYTDYACLMIAILAALQLFGLQPAIVALREQAAALGGSVAQAPEALRQQFGVLHGASTLIYLLQLGLGLSLLWRTHFIRLNP</sequence>
<comment type="caution">
    <text evidence="7">The sequence shown here is derived from an EMBL/GenBank/DDBJ whole genome shotgun (WGS) entry which is preliminary data.</text>
</comment>